<keyword evidence="3" id="KW-1185">Reference proteome</keyword>
<feature type="region of interest" description="Disordered" evidence="1">
    <location>
        <begin position="45"/>
        <end position="96"/>
    </location>
</feature>
<dbReference type="PANTHER" id="PTHR24330">
    <property type="entry name" value="HOMEOBOX PROTEIN BARH-LIKE"/>
    <property type="match status" value="1"/>
</dbReference>
<organism evidence="2 3">
    <name type="scientific">Orbilia blumenaviensis</name>
    <dbReference type="NCBI Taxonomy" id="1796055"/>
    <lineage>
        <taxon>Eukaryota</taxon>
        <taxon>Fungi</taxon>
        <taxon>Dikarya</taxon>
        <taxon>Ascomycota</taxon>
        <taxon>Pezizomycotina</taxon>
        <taxon>Orbiliomycetes</taxon>
        <taxon>Orbiliales</taxon>
        <taxon>Orbiliaceae</taxon>
        <taxon>Orbilia</taxon>
    </lineage>
</organism>
<comment type="caution">
    <text evidence="2">The sequence shown here is derived from an EMBL/GenBank/DDBJ whole genome shotgun (WGS) entry which is preliminary data.</text>
</comment>
<protein>
    <submittedName>
        <fullName evidence="2">Uncharacterized protein</fullName>
    </submittedName>
</protein>
<evidence type="ECO:0000313" key="3">
    <source>
        <dbReference type="Proteomes" id="UP001373714"/>
    </source>
</evidence>
<dbReference type="Proteomes" id="UP001373714">
    <property type="component" value="Unassembled WGS sequence"/>
</dbReference>
<feature type="compositionally biased region" description="Low complexity" evidence="1">
    <location>
        <begin position="51"/>
        <end position="72"/>
    </location>
</feature>
<dbReference type="EMBL" id="JAVHNS010000017">
    <property type="protein sequence ID" value="KAK6332654.1"/>
    <property type="molecule type" value="Genomic_DNA"/>
</dbReference>
<feature type="region of interest" description="Disordered" evidence="1">
    <location>
        <begin position="239"/>
        <end position="306"/>
    </location>
</feature>
<proteinExistence type="predicted"/>
<gene>
    <name evidence="2" type="ORF">TWF730_004314</name>
</gene>
<sequence length="592" mass="65430">MSANKTLKLLNSITSTTSASHRRRRSSAAVTAAASTFAPMFQSTVPPNFFPHCNQQQQPNQSQPTNQQQQQQHGHHHHHHHVHHGHHHPHGGVNASANVTGYQQFLPVFVTPTTPASSDLHTSYHGTNVTSPPPYYFHTPPISSNGGAGGAAIVGNGKNLNLNQQQQAQQQQQPQGQIQQQQLFHPGTQAGAHGVNHSLHHTRANSLHQDLLNKKHASRPSISQFSVANSSHFQFAFEAQPPSAHESVHHSPVQTSTNSNINNTTAVAPRTTSSKRSAHSRQSSLNQVQTVAQPQQQQQRQQQQQPVVDNSGFSFLCLNPEPVQTTTAPQPVVQNQLPTPTQGFLPGGFFSLTPEDSYPPLCTTFAQPATTPRENNLNSYFSIMPVNPVVQQVAPRNGYSTGYHRPTYQRLTKHAISAVDSKDSREFRWNRVLRYVHDISAPHGAKFPPSEAWILQQRQRVLLTPRHGSKGDAHSLWDGGSLGTNGVDDFIWDDDIQNGKRFTIPPKSQQGEDAPCEEDNMVFTLEPSKADFDLAFGYEVDDTNFCPPAKRTKSNESQKAARRGLHEYLAALKSFELSHVQDMKREAPLTMA</sequence>
<evidence type="ECO:0000313" key="2">
    <source>
        <dbReference type="EMBL" id="KAK6332654.1"/>
    </source>
</evidence>
<name>A0AAV9U2C1_9PEZI</name>
<reference evidence="2 3" key="1">
    <citation type="submission" date="2019-10" db="EMBL/GenBank/DDBJ databases">
        <authorList>
            <person name="Palmer J.M."/>
        </authorList>
    </citation>
    <scope>NUCLEOTIDE SEQUENCE [LARGE SCALE GENOMIC DNA]</scope>
    <source>
        <strain evidence="2 3">TWF730</strain>
    </source>
</reference>
<feature type="compositionally biased region" description="Basic residues" evidence="1">
    <location>
        <begin position="73"/>
        <end position="90"/>
    </location>
</feature>
<dbReference type="InterPro" id="IPR052145">
    <property type="entry name" value="Mediator/Homeobox_domain"/>
</dbReference>
<dbReference type="AlphaFoldDB" id="A0AAV9U2C1"/>
<evidence type="ECO:0000256" key="1">
    <source>
        <dbReference type="SAM" id="MobiDB-lite"/>
    </source>
</evidence>
<feature type="compositionally biased region" description="Low complexity" evidence="1">
    <location>
        <begin position="280"/>
        <end position="306"/>
    </location>
</feature>
<accession>A0AAV9U2C1</accession>
<feature type="compositionally biased region" description="Low complexity" evidence="1">
    <location>
        <begin position="255"/>
        <end position="265"/>
    </location>
</feature>